<accession>A0AAD8RAK1</accession>
<reference evidence="1" key="1">
    <citation type="submission" date="2023-07" db="EMBL/GenBank/DDBJ databases">
        <title>A chromosome-level genome assembly of Lolium multiflorum.</title>
        <authorList>
            <person name="Chen Y."/>
            <person name="Copetti D."/>
            <person name="Kolliker R."/>
            <person name="Studer B."/>
        </authorList>
    </citation>
    <scope>NUCLEOTIDE SEQUENCE</scope>
    <source>
        <strain evidence="1">02402/16</strain>
        <tissue evidence="1">Leaf</tissue>
    </source>
</reference>
<gene>
    <name evidence="1" type="ORF">QYE76_023600</name>
</gene>
<evidence type="ECO:0000313" key="1">
    <source>
        <dbReference type="EMBL" id="KAK1618083.1"/>
    </source>
</evidence>
<protein>
    <submittedName>
        <fullName evidence="1">Uncharacterized protein</fullName>
    </submittedName>
</protein>
<dbReference type="EMBL" id="JAUUTY010000006">
    <property type="protein sequence ID" value="KAK1618083.1"/>
    <property type="molecule type" value="Genomic_DNA"/>
</dbReference>
<keyword evidence="2" id="KW-1185">Reference proteome</keyword>
<proteinExistence type="predicted"/>
<name>A0AAD8RAK1_LOLMU</name>
<evidence type="ECO:0000313" key="2">
    <source>
        <dbReference type="Proteomes" id="UP001231189"/>
    </source>
</evidence>
<dbReference type="AlphaFoldDB" id="A0AAD8RAK1"/>
<comment type="caution">
    <text evidence="1">The sequence shown here is derived from an EMBL/GenBank/DDBJ whole genome shotgun (WGS) entry which is preliminary data.</text>
</comment>
<organism evidence="1 2">
    <name type="scientific">Lolium multiflorum</name>
    <name type="common">Italian ryegrass</name>
    <name type="synonym">Lolium perenne subsp. multiflorum</name>
    <dbReference type="NCBI Taxonomy" id="4521"/>
    <lineage>
        <taxon>Eukaryota</taxon>
        <taxon>Viridiplantae</taxon>
        <taxon>Streptophyta</taxon>
        <taxon>Embryophyta</taxon>
        <taxon>Tracheophyta</taxon>
        <taxon>Spermatophyta</taxon>
        <taxon>Magnoliopsida</taxon>
        <taxon>Liliopsida</taxon>
        <taxon>Poales</taxon>
        <taxon>Poaceae</taxon>
        <taxon>BOP clade</taxon>
        <taxon>Pooideae</taxon>
        <taxon>Poodae</taxon>
        <taxon>Poeae</taxon>
        <taxon>Poeae Chloroplast Group 2 (Poeae type)</taxon>
        <taxon>Loliodinae</taxon>
        <taxon>Loliinae</taxon>
        <taxon>Lolium</taxon>
    </lineage>
</organism>
<sequence length="188" mass="21805">MFEDHMNEPCFARDKFHAKTKNKSVLCVQKSDKEYYEFKVKKKTYKTNIYGDEYNMFLMNYNMKHGDKIKIHLDKKGMCGFFFLEAFDKYGYPKQRVEEEFNFLESAEALAVTKGLNLTYTQISKINQIVDELGLGLGVFFFHKINGSDIAKNMLHIPKLAAWNLDIPENGNAVIEVTENGKHDYGEA</sequence>
<dbReference type="Proteomes" id="UP001231189">
    <property type="component" value="Unassembled WGS sequence"/>
</dbReference>